<organism evidence="2 3">
    <name type="scientific">Oryzias melastigma</name>
    <name type="common">Marine medaka</name>
    <dbReference type="NCBI Taxonomy" id="30732"/>
    <lineage>
        <taxon>Eukaryota</taxon>
        <taxon>Metazoa</taxon>
        <taxon>Chordata</taxon>
        <taxon>Craniata</taxon>
        <taxon>Vertebrata</taxon>
        <taxon>Euteleostomi</taxon>
        <taxon>Actinopterygii</taxon>
        <taxon>Neopterygii</taxon>
        <taxon>Teleostei</taxon>
        <taxon>Neoteleostei</taxon>
        <taxon>Acanthomorphata</taxon>
        <taxon>Ovalentaria</taxon>
        <taxon>Atherinomorphae</taxon>
        <taxon>Beloniformes</taxon>
        <taxon>Adrianichthyidae</taxon>
        <taxon>Oryziinae</taxon>
        <taxon>Oryzias</taxon>
    </lineage>
</organism>
<reference evidence="2" key="1">
    <citation type="journal article" name="BMC Genomics">
        <title>Long-read sequencing and de novo genome assembly of marine medaka (Oryzias melastigma).</title>
        <authorList>
            <person name="Liang P."/>
            <person name="Saqib H.S.A."/>
            <person name="Ni X."/>
            <person name="Shen Y."/>
        </authorList>
    </citation>
    <scope>NUCLEOTIDE SEQUENCE</scope>
    <source>
        <strain evidence="2">Bigg-433</strain>
    </source>
</reference>
<dbReference type="AlphaFoldDB" id="A0A834C367"/>
<sequence length="68" mass="7873">MVPSARRAAALIWEFLSRRIHAPLLHRTRVLKMTSSSSPPRAGLAKPRERSTRPRFDAHERMSSPQRR</sequence>
<evidence type="ECO:0000313" key="3">
    <source>
        <dbReference type="Proteomes" id="UP000646548"/>
    </source>
</evidence>
<feature type="compositionally biased region" description="Basic and acidic residues" evidence="1">
    <location>
        <begin position="46"/>
        <end position="62"/>
    </location>
</feature>
<accession>A0A834C367</accession>
<proteinExistence type="predicted"/>
<dbReference type="EMBL" id="WKFB01000527">
    <property type="protein sequence ID" value="KAF6720429.1"/>
    <property type="molecule type" value="Genomic_DNA"/>
</dbReference>
<protein>
    <submittedName>
        <fullName evidence="2">Uncharacterized protein</fullName>
    </submittedName>
</protein>
<gene>
    <name evidence="2" type="ORF">FQA47_002910</name>
</gene>
<name>A0A834C367_ORYME</name>
<comment type="caution">
    <text evidence="2">The sequence shown here is derived from an EMBL/GenBank/DDBJ whole genome shotgun (WGS) entry which is preliminary data.</text>
</comment>
<evidence type="ECO:0000313" key="2">
    <source>
        <dbReference type="EMBL" id="KAF6720429.1"/>
    </source>
</evidence>
<dbReference type="Proteomes" id="UP000646548">
    <property type="component" value="Unassembled WGS sequence"/>
</dbReference>
<feature type="region of interest" description="Disordered" evidence="1">
    <location>
        <begin position="31"/>
        <end position="68"/>
    </location>
</feature>
<evidence type="ECO:0000256" key="1">
    <source>
        <dbReference type="SAM" id="MobiDB-lite"/>
    </source>
</evidence>